<organism evidence="1">
    <name type="scientific">bioreactor metagenome</name>
    <dbReference type="NCBI Taxonomy" id="1076179"/>
    <lineage>
        <taxon>unclassified sequences</taxon>
        <taxon>metagenomes</taxon>
        <taxon>ecological metagenomes</taxon>
    </lineage>
</organism>
<name>A0A644YBH5_9ZZZZ</name>
<gene>
    <name evidence="1" type="ORF">SDC9_72146</name>
</gene>
<evidence type="ECO:0000313" key="1">
    <source>
        <dbReference type="EMBL" id="MPM25649.1"/>
    </source>
</evidence>
<dbReference type="EMBL" id="VSSQ01004547">
    <property type="protein sequence ID" value="MPM25649.1"/>
    <property type="molecule type" value="Genomic_DNA"/>
</dbReference>
<dbReference type="AlphaFoldDB" id="A0A644YBH5"/>
<proteinExistence type="predicted"/>
<reference evidence="1" key="1">
    <citation type="submission" date="2019-08" db="EMBL/GenBank/DDBJ databases">
        <authorList>
            <person name="Kucharzyk K."/>
            <person name="Murdoch R.W."/>
            <person name="Higgins S."/>
            <person name="Loffler F."/>
        </authorList>
    </citation>
    <scope>NUCLEOTIDE SEQUENCE</scope>
</reference>
<comment type="caution">
    <text evidence="1">The sequence shown here is derived from an EMBL/GenBank/DDBJ whole genome shotgun (WGS) entry which is preliminary data.</text>
</comment>
<protein>
    <submittedName>
        <fullName evidence="1">Uncharacterized protein</fullName>
    </submittedName>
</protein>
<accession>A0A644YBH5</accession>
<sequence>MGKILGEEDHGHQKGKEAKFPLVVRDGKFLHSCTDDQGEHNQENTT</sequence>